<comment type="caution">
    <text evidence="1">The sequence shown here is derived from an EMBL/GenBank/DDBJ whole genome shotgun (WGS) entry which is preliminary data.</text>
</comment>
<protein>
    <recommendedName>
        <fullName evidence="3">PD-(D/E)XK nuclease superfamily protein</fullName>
    </recommendedName>
</protein>
<dbReference type="EMBL" id="JAERRB010000004">
    <property type="protein sequence ID" value="MBL0742427.1"/>
    <property type="molecule type" value="Genomic_DNA"/>
</dbReference>
<proteinExistence type="predicted"/>
<name>A0ABS1KT34_9BACT</name>
<gene>
    <name evidence="1" type="ORF">JI741_14465</name>
</gene>
<accession>A0ABS1KT34</accession>
<evidence type="ECO:0000313" key="1">
    <source>
        <dbReference type="EMBL" id="MBL0742427.1"/>
    </source>
</evidence>
<sequence length="230" mass="27008">MDVVEKLFDVFGAYYINGKIDRCPCGCISDEQEKKLYSKPLRELTSDDLRFYSRKAMTTWGDDRDYKHFLPRILELFYDEKPFGDIDADAIHNKLVYANFETWPEPEKQVVAEFLLADWSRFVNTTERGGMLDDIDFYSTYVDIHVLLLEWKYTQTKIAQQNLIDFIYYNGNDRKLSKNAGTHEALKAFICDKALVDYLEKSFFEYAEEDPALAERISVAMQVIEVMTQR</sequence>
<dbReference type="Proteomes" id="UP000613030">
    <property type="component" value="Unassembled WGS sequence"/>
</dbReference>
<evidence type="ECO:0000313" key="2">
    <source>
        <dbReference type="Proteomes" id="UP000613030"/>
    </source>
</evidence>
<organism evidence="1 2">
    <name type="scientific">Chryseolinea lacunae</name>
    <dbReference type="NCBI Taxonomy" id="2801331"/>
    <lineage>
        <taxon>Bacteria</taxon>
        <taxon>Pseudomonadati</taxon>
        <taxon>Bacteroidota</taxon>
        <taxon>Cytophagia</taxon>
        <taxon>Cytophagales</taxon>
        <taxon>Fulvivirgaceae</taxon>
        <taxon>Chryseolinea</taxon>
    </lineage>
</organism>
<dbReference type="RefSeq" id="WP_202010655.1">
    <property type="nucleotide sequence ID" value="NZ_JAERRB010000004.1"/>
</dbReference>
<evidence type="ECO:0008006" key="3">
    <source>
        <dbReference type="Google" id="ProtNLM"/>
    </source>
</evidence>
<reference evidence="1 2" key="1">
    <citation type="submission" date="2021-01" db="EMBL/GenBank/DDBJ databases">
        <title>Chryseolinea sp. Jin1 Genome sequencing and assembly.</title>
        <authorList>
            <person name="Kim I."/>
        </authorList>
    </citation>
    <scope>NUCLEOTIDE SEQUENCE [LARGE SCALE GENOMIC DNA]</scope>
    <source>
        <strain evidence="1 2">Jin1</strain>
    </source>
</reference>
<keyword evidence="2" id="KW-1185">Reference proteome</keyword>